<keyword evidence="2 5" id="KW-0689">Ribosomal protein</keyword>
<proteinExistence type="inferred from homology"/>
<gene>
    <name evidence="5" type="primary">rps7</name>
</gene>
<dbReference type="Gene3D" id="1.10.455.10">
    <property type="entry name" value="Ribosomal protein S7 domain"/>
    <property type="match status" value="1"/>
</dbReference>
<organism evidence="5">
    <name type="scientific">Eucampia zodiacus</name>
    <dbReference type="NCBI Taxonomy" id="444606"/>
    <lineage>
        <taxon>Eukaryota</taxon>
        <taxon>Sar</taxon>
        <taxon>Stramenopiles</taxon>
        <taxon>Ochrophyta</taxon>
        <taxon>Bacillariophyta</taxon>
        <taxon>Mediophyceae</taxon>
        <taxon>Biddulphiophycidae</taxon>
        <taxon>Hemiaulales</taxon>
        <taxon>Hemiaulaceae</taxon>
        <taxon>Eucampia</taxon>
    </lineage>
</organism>
<sequence length="142" mass="16813">MIKPIKKIFLTKLINNGNKYNSEKIFKKSIKLLQKKLKKNSKDVLKKSVINSSPVLKVKQIKQRRKQIKEFPYIVNKTLRISLGLKSIVNSVRLKKKYGFFYKELTDELLLTTDNKSSTVKLKKNNYENAFKLKKYANFRWV</sequence>
<evidence type="ECO:0000259" key="4">
    <source>
        <dbReference type="Pfam" id="PF00177"/>
    </source>
</evidence>
<dbReference type="AlphaFoldDB" id="A0A7T0CRA2"/>
<dbReference type="InterPro" id="IPR036823">
    <property type="entry name" value="Ribosomal_uS7_dom_sf"/>
</dbReference>
<dbReference type="GeneID" id="63657684"/>
<dbReference type="EMBL" id="MW026607">
    <property type="protein sequence ID" value="QPJ79913.1"/>
    <property type="molecule type" value="Genomic_DNA"/>
</dbReference>
<geneLocation type="mitochondrion" evidence="5"/>
<reference evidence="5" key="1">
    <citation type="submission" date="2020-09" db="EMBL/GenBank/DDBJ databases">
        <title>The complete mitochondrial genome of Eucampia zodiacus (Baciuariophyta).</title>
        <authorList>
            <person name="Zhang M."/>
            <person name="Chen N."/>
        </authorList>
    </citation>
    <scope>NUCLEOTIDE SEQUENCE</scope>
    <source>
        <strain evidence="5">CNS00060</strain>
    </source>
</reference>
<dbReference type="InterPro" id="IPR023798">
    <property type="entry name" value="Ribosomal_uS7_dom"/>
</dbReference>
<dbReference type="GO" id="GO:0005840">
    <property type="term" value="C:ribosome"/>
    <property type="evidence" value="ECO:0007669"/>
    <property type="project" value="UniProtKB-KW"/>
</dbReference>
<dbReference type="GO" id="GO:0006412">
    <property type="term" value="P:translation"/>
    <property type="evidence" value="ECO:0007669"/>
    <property type="project" value="InterPro"/>
</dbReference>
<dbReference type="SUPFAM" id="SSF47973">
    <property type="entry name" value="Ribosomal protein S7"/>
    <property type="match status" value="1"/>
</dbReference>
<keyword evidence="3" id="KW-0687">Ribonucleoprotein</keyword>
<dbReference type="RefSeq" id="YP_010047251.1">
    <property type="nucleotide sequence ID" value="NC_054334.1"/>
</dbReference>
<comment type="similarity">
    <text evidence="1">Belongs to the universal ribosomal protein uS7 family.</text>
</comment>
<dbReference type="PIRSF" id="PIRSF002122">
    <property type="entry name" value="RPS7p_RPS7a_RPS5e_RPS7o"/>
    <property type="match status" value="1"/>
</dbReference>
<protein>
    <submittedName>
        <fullName evidence="5">Ribosomal protein S7</fullName>
    </submittedName>
</protein>
<evidence type="ECO:0000256" key="1">
    <source>
        <dbReference type="ARBA" id="ARBA00007151"/>
    </source>
</evidence>
<accession>A0A7T0CRA2</accession>
<keyword evidence="5" id="KW-0496">Mitochondrion</keyword>
<name>A0A7T0CRA2_9STRA</name>
<dbReference type="Pfam" id="PF00177">
    <property type="entry name" value="Ribosomal_S7"/>
    <property type="match status" value="1"/>
</dbReference>
<evidence type="ECO:0000256" key="2">
    <source>
        <dbReference type="ARBA" id="ARBA00022980"/>
    </source>
</evidence>
<evidence type="ECO:0000256" key="3">
    <source>
        <dbReference type="ARBA" id="ARBA00023274"/>
    </source>
</evidence>
<dbReference type="GO" id="GO:1990904">
    <property type="term" value="C:ribonucleoprotein complex"/>
    <property type="evidence" value="ECO:0007669"/>
    <property type="project" value="UniProtKB-KW"/>
</dbReference>
<evidence type="ECO:0000313" key="5">
    <source>
        <dbReference type="EMBL" id="QPJ79913.1"/>
    </source>
</evidence>
<feature type="domain" description="Small ribosomal subunit protein uS7" evidence="4">
    <location>
        <begin position="9"/>
        <end position="125"/>
    </location>
</feature>
<dbReference type="InterPro" id="IPR000235">
    <property type="entry name" value="Ribosomal_uS7"/>
</dbReference>